<evidence type="ECO:0000313" key="2">
    <source>
        <dbReference type="EMBL" id="RLL13588.1"/>
    </source>
</evidence>
<accession>A0A498CSN2</accession>
<name>A0A498CSN2_9FIRM</name>
<dbReference type="EMBL" id="RCHT01000003">
    <property type="protein sequence ID" value="RLL13588.1"/>
    <property type="molecule type" value="Genomic_DNA"/>
</dbReference>
<dbReference type="Proteomes" id="UP000276301">
    <property type="component" value="Unassembled WGS sequence"/>
</dbReference>
<reference evidence="2 3" key="1">
    <citation type="submission" date="2018-10" db="EMBL/GenBank/DDBJ databases">
        <title>Anaerotruncus faecis sp. nov., isolated from human feces.</title>
        <authorList>
            <person name="Wang Y.-J."/>
        </authorList>
    </citation>
    <scope>NUCLEOTIDE SEQUENCE [LARGE SCALE GENOMIC DNA]</scope>
    <source>
        <strain evidence="2 3">22A2-44</strain>
    </source>
</reference>
<keyword evidence="3" id="KW-1185">Reference proteome</keyword>
<evidence type="ECO:0000313" key="3">
    <source>
        <dbReference type="Proteomes" id="UP000276301"/>
    </source>
</evidence>
<proteinExistence type="predicted"/>
<gene>
    <name evidence="2" type="ORF">D4A47_03740</name>
</gene>
<comment type="caution">
    <text evidence="2">The sequence shown here is derived from an EMBL/GenBank/DDBJ whole genome shotgun (WGS) entry which is preliminary data.</text>
</comment>
<keyword evidence="1" id="KW-0732">Signal</keyword>
<dbReference type="RefSeq" id="WP_121586209.1">
    <property type="nucleotide sequence ID" value="NZ_RCHT01000003.1"/>
</dbReference>
<protein>
    <submittedName>
        <fullName evidence="2">Uncharacterized protein</fullName>
    </submittedName>
</protein>
<organism evidence="2 3">
    <name type="scientific">Anaerotruncus massiliensis</name>
    <name type="common">ex Liu et al. 2021</name>
    <dbReference type="NCBI Taxonomy" id="2321404"/>
    <lineage>
        <taxon>Bacteria</taxon>
        <taxon>Bacillati</taxon>
        <taxon>Bacillota</taxon>
        <taxon>Clostridia</taxon>
        <taxon>Eubacteriales</taxon>
        <taxon>Oscillospiraceae</taxon>
        <taxon>Anaerotruncus</taxon>
    </lineage>
</organism>
<dbReference type="AlphaFoldDB" id="A0A498CSN2"/>
<sequence>MKKLLSIALAAALALLAAVPVSAAGGTGAEKDALGYFTGAINDSQYTDGNPWTIGRRVVVEKEDNAKHESGHLDTVVYAGDPGYDPAKDTLNAGWHYAEGVNGDYYTPNDRLNDLIKPGETLYLTLNPFWVYLKSDFPTVGDLQDAAGTLEGRSIFDYDDYLDVRIKKGDNAKYIDSIKLVDREFDAADIEFLTDPSTDGLPGYVTGPGMNTHDRSYYAQVRLKDFQQDKEASVTFKLEIKVKKDIDLRGAQAAWGNAWFGLYPPESYWLPEDVTTLVPGVDVIPKGTKITLESDRLWINNLVVDADADFAAGDRGLMVKPSKNDDNEITWENDGGTIARATFLGDSDPGKFYAKLSTRWDSEILGDQFADTDACVYAFSGKPTMTGVTRVKLELANPFVGRDGEELIDPEEIRIYQLIDEDTLEDVTGEFRYTENGGGDLMFTAKDRTFGTYIFAADAAAAAKAQEEAGRPLRVPTGIMLSSRA</sequence>
<feature type="signal peptide" evidence="1">
    <location>
        <begin position="1"/>
        <end position="23"/>
    </location>
</feature>
<evidence type="ECO:0000256" key="1">
    <source>
        <dbReference type="SAM" id="SignalP"/>
    </source>
</evidence>
<feature type="chain" id="PRO_5019776355" evidence="1">
    <location>
        <begin position="24"/>
        <end position="485"/>
    </location>
</feature>